<sequence length="127" mass="14244">MSDTAKDLGFCSLIDVYGGVLTDKQLRMLELYYYDDLSLGEIAQSEGISRQGVRDCIKRGEKTLLELEDKIRAAGTASSLYRLVDYVRDSCDEIISACKRNTTSKSVIKMLEEIKAGADKFSPERME</sequence>
<accession>A0A9D1T456</accession>
<evidence type="ECO:0000256" key="2">
    <source>
        <dbReference type="ARBA" id="ARBA00024764"/>
    </source>
</evidence>
<comment type="function">
    <text evidence="2 3">Might take part in the signal recognition particle (SRP) pathway. This is inferred from the conservation of its genetic proximity to ftsY/ffh. May be a regulatory protein.</text>
</comment>
<evidence type="ECO:0000313" key="5">
    <source>
        <dbReference type="Proteomes" id="UP000823960"/>
    </source>
</evidence>
<evidence type="ECO:0000256" key="1">
    <source>
        <dbReference type="ARBA" id="ARBA00008720"/>
    </source>
</evidence>
<reference evidence="4" key="2">
    <citation type="journal article" date="2021" name="PeerJ">
        <title>Extensive microbial diversity within the chicken gut microbiome revealed by metagenomics and culture.</title>
        <authorList>
            <person name="Gilroy R."/>
            <person name="Ravi A."/>
            <person name="Getino M."/>
            <person name="Pursley I."/>
            <person name="Horton D.L."/>
            <person name="Alikhan N.F."/>
            <person name="Baker D."/>
            <person name="Gharbi K."/>
            <person name="Hall N."/>
            <person name="Watson M."/>
            <person name="Adriaenssens E.M."/>
            <person name="Foster-Nyarko E."/>
            <person name="Jarju S."/>
            <person name="Secka A."/>
            <person name="Antonio M."/>
            <person name="Oren A."/>
            <person name="Chaudhuri R.R."/>
            <person name="La Ragione R."/>
            <person name="Hildebrand F."/>
            <person name="Pallen M.J."/>
        </authorList>
    </citation>
    <scope>NUCLEOTIDE SEQUENCE</scope>
    <source>
        <strain evidence="4">1370</strain>
    </source>
</reference>
<dbReference type="SUPFAM" id="SSF88659">
    <property type="entry name" value="Sigma3 and sigma4 domains of RNA polymerase sigma factors"/>
    <property type="match status" value="1"/>
</dbReference>
<organism evidence="4 5">
    <name type="scientific">Candidatus Faeciplasma avium</name>
    <dbReference type="NCBI Taxonomy" id="2840798"/>
    <lineage>
        <taxon>Bacteria</taxon>
        <taxon>Bacillati</taxon>
        <taxon>Bacillota</taxon>
        <taxon>Clostridia</taxon>
        <taxon>Eubacteriales</taxon>
        <taxon>Oscillospiraceae</taxon>
        <taxon>Oscillospiraceae incertae sedis</taxon>
        <taxon>Candidatus Faeciplasma</taxon>
    </lineage>
</organism>
<dbReference type="HAMAP" id="MF_00245">
    <property type="entry name" value="UPF0122"/>
    <property type="match status" value="1"/>
</dbReference>
<dbReference type="InterPro" id="IPR036388">
    <property type="entry name" value="WH-like_DNA-bd_sf"/>
</dbReference>
<dbReference type="GO" id="GO:0003677">
    <property type="term" value="F:DNA binding"/>
    <property type="evidence" value="ECO:0007669"/>
    <property type="project" value="UniProtKB-KW"/>
</dbReference>
<evidence type="ECO:0000313" key="4">
    <source>
        <dbReference type="EMBL" id="HIV10409.1"/>
    </source>
</evidence>
<keyword evidence="4" id="KW-0238">DNA-binding</keyword>
<comment type="similarity">
    <text evidence="1 3">Belongs to the UPF0122 family.</text>
</comment>
<dbReference type="PANTHER" id="PTHR40083:SF1">
    <property type="entry name" value="UPF0122 PROTEIN YLXM"/>
    <property type="match status" value="1"/>
</dbReference>
<dbReference type="PANTHER" id="PTHR40083">
    <property type="entry name" value="UPF0122 PROTEIN CBO2450/CLC_2298"/>
    <property type="match status" value="1"/>
</dbReference>
<gene>
    <name evidence="4" type="ORF">IAD28_01775</name>
</gene>
<protein>
    <recommendedName>
        <fullName evidence="3">UPF0122 protein IAD28_01775</fullName>
    </recommendedName>
</protein>
<dbReference type="InterPro" id="IPR007394">
    <property type="entry name" value="UPF0122"/>
</dbReference>
<dbReference type="InterPro" id="IPR013324">
    <property type="entry name" value="RNA_pol_sigma_r3/r4-like"/>
</dbReference>
<dbReference type="Pfam" id="PF04297">
    <property type="entry name" value="UPF0122"/>
    <property type="match status" value="1"/>
</dbReference>
<comment type="caution">
    <text evidence="4">The sequence shown here is derived from an EMBL/GenBank/DDBJ whole genome shotgun (WGS) entry which is preliminary data.</text>
</comment>
<proteinExistence type="inferred from homology"/>
<evidence type="ECO:0000256" key="3">
    <source>
        <dbReference type="HAMAP-Rule" id="MF_00245"/>
    </source>
</evidence>
<reference evidence="4" key="1">
    <citation type="submission" date="2020-10" db="EMBL/GenBank/DDBJ databases">
        <authorList>
            <person name="Gilroy R."/>
        </authorList>
    </citation>
    <scope>NUCLEOTIDE SEQUENCE</scope>
    <source>
        <strain evidence="4">1370</strain>
    </source>
</reference>
<name>A0A9D1T456_9FIRM</name>
<dbReference type="Proteomes" id="UP000823960">
    <property type="component" value="Unassembled WGS sequence"/>
</dbReference>
<dbReference type="EMBL" id="DVOL01000022">
    <property type="protein sequence ID" value="HIV10409.1"/>
    <property type="molecule type" value="Genomic_DNA"/>
</dbReference>
<dbReference type="AlphaFoldDB" id="A0A9D1T456"/>
<dbReference type="Gene3D" id="1.10.10.10">
    <property type="entry name" value="Winged helix-like DNA-binding domain superfamily/Winged helix DNA-binding domain"/>
    <property type="match status" value="1"/>
</dbReference>